<feature type="transmembrane region" description="Helical" evidence="1">
    <location>
        <begin position="232"/>
        <end position="265"/>
    </location>
</feature>
<evidence type="ECO:0000259" key="2">
    <source>
        <dbReference type="Pfam" id="PF13231"/>
    </source>
</evidence>
<feature type="transmembrane region" description="Helical" evidence="1">
    <location>
        <begin position="277"/>
        <end position="310"/>
    </location>
</feature>
<feature type="transmembrane region" description="Helical" evidence="1">
    <location>
        <begin position="493"/>
        <end position="512"/>
    </location>
</feature>
<evidence type="ECO:0000313" key="3">
    <source>
        <dbReference type="EMBL" id="MBC5727882.1"/>
    </source>
</evidence>
<protein>
    <submittedName>
        <fullName evidence="3">Glycosyltransferase family 39 protein</fullName>
    </submittedName>
</protein>
<accession>A0ABR7HK76</accession>
<feature type="transmembrane region" description="Helical" evidence="1">
    <location>
        <begin position="115"/>
        <end position="133"/>
    </location>
</feature>
<name>A0ABR7HK76_9FIRM</name>
<gene>
    <name evidence="3" type="ORF">H8R91_04995</name>
</gene>
<feature type="domain" description="Glycosyltransferase RgtA/B/C/D-like" evidence="2">
    <location>
        <begin position="186"/>
        <end position="335"/>
    </location>
</feature>
<feature type="transmembrane region" description="Helical" evidence="1">
    <location>
        <begin position="78"/>
        <end position="94"/>
    </location>
</feature>
<organism evidence="3 4">
    <name type="scientific">Ruminococcus intestinalis</name>
    <dbReference type="NCBI Taxonomy" id="2763066"/>
    <lineage>
        <taxon>Bacteria</taxon>
        <taxon>Bacillati</taxon>
        <taxon>Bacillota</taxon>
        <taxon>Clostridia</taxon>
        <taxon>Eubacteriales</taxon>
        <taxon>Oscillospiraceae</taxon>
        <taxon>Ruminococcus</taxon>
    </lineage>
</organism>
<feature type="transmembrane region" description="Helical" evidence="1">
    <location>
        <begin position="518"/>
        <end position="538"/>
    </location>
</feature>
<dbReference type="Proteomes" id="UP000636755">
    <property type="component" value="Unassembled WGS sequence"/>
</dbReference>
<feature type="transmembrane region" description="Helical" evidence="1">
    <location>
        <begin position="35"/>
        <end position="58"/>
    </location>
</feature>
<proteinExistence type="predicted"/>
<dbReference type="RefSeq" id="WP_186935128.1">
    <property type="nucleotide sequence ID" value="NZ_JACOPS010000002.1"/>
</dbReference>
<evidence type="ECO:0000313" key="4">
    <source>
        <dbReference type="Proteomes" id="UP000636755"/>
    </source>
</evidence>
<reference evidence="3 4" key="1">
    <citation type="submission" date="2020-08" db="EMBL/GenBank/DDBJ databases">
        <title>Genome public.</title>
        <authorList>
            <person name="Liu C."/>
            <person name="Sun Q."/>
        </authorList>
    </citation>
    <scope>NUCLEOTIDE SEQUENCE [LARGE SCALE GENOMIC DNA]</scope>
    <source>
        <strain evidence="3 4">NSJ-71</strain>
    </source>
</reference>
<comment type="caution">
    <text evidence="3">The sequence shown here is derived from an EMBL/GenBank/DDBJ whole genome shotgun (WGS) entry which is preliminary data.</text>
</comment>
<dbReference type="EMBL" id="JACOPS010000002">
    <property type="protein sequence ID" value="MBC5727882.1"/>
    <property type="molecule type" value="Genomic_DNA"/>
</dbReference>
<dbReference type="InterPro" id="IPR038731">
    <property type="entry name" value="RgtA/B/C-like"/>
</dbReference>
<keyword evidence="1" id="KW-0812">Transmembrane</keyword>
<dbReference type="Pfam" id="PF13231">
    <property type="entry name" value="PMT_2"/>
    <property type="match status" value="1"/>
</dbReference>
<evidence type="ECO:0000256" key="1">
    <source>
        <dbReference type="SAM" id="Phobius"/>
    </source>
</evidence>
<keyword evidence="1" id="KW-1133">Transmembrane helix</keyword>
<feature type="transmembrane region" description="Helical" evidence="1">
    <location>
        <begin position="200"/>
        <end position="220"/>
    </location>
</feature>
<keyword evidence="1" id="KW-0472">Membrane</keyword>
<sequence length="578" mass="64990">MSNNPTNQEKNKEPKQKAQTTVKTAVAKHCLTESIAVNIICGLLFLVFGYIAIMSIFQTCVIDPANYSSEVILFQDDLFVINIFCLVIFTALLFKINKHTAFFAKVNMKFMEAGLFAFSAIIGLVWIFSVQSIPAADSYNIYETASQTAQGNYAYLHNGSDFYNKDFYSGFSYYNCYPFQLGFVLISEIVYRIFGTDSTMPLQVINVLCVAAAYLGIAKITKQIFGRNKIEFIVILALAGCIQPVLFCTFVYGNIIGMCCAIWASHFLIKYFQTDKYLVLIPCGVLLVVSALAKYNNLIYLVAFVIMLIIHTVKAKKWQSIAFALALCIAVVGTSNLVIKSYASRANTELKGGVSQVLYLDMGLNESYMAPGWYNNIALSLYTSNNCDIDAAESQAWSDINSRLNKMKNDSEYAINFFGNKILSQWNEPSYESIWVSKVKGHDVDVQEGLGKAVYDGSTGQFLELYFNFYMMAVFILFTLGIYFMFLYKKTNISTVLLPLVLLGGFGYHLLFEGKSQYILTYIVLLLPYAAYALCTILESEYTGIKKVVNSLKEIPDKQPKGFKDTKLYGKIFKRKSK</sequence>
<keyword evidence="4" id="KW-1185">Reference proteome</keyword>
<feature type="transmembrane region" description="Helical" evidence="1">
    <location>
        <begin position="322"/>
        <end position="343"/>
    </location>
</feature>
<feature type="transmembrane region" description="Helical" evidence="1">
    <location>
        <begin position="465"/>
        <end position="486"/>
    </location>
</feature>